<evidence type="ECO:0000259" key="2">
    <source>
        <dbReference type="Pfam" id="PF09250"/>
    </source>
</evidence>
<comment type="caution">
    <text evidence="3">The sequence shown here is derived from an EMBL/GenBank/DDBJ whole genome shotgun (WGS) entry which is preliminary data.</text>
</comment>
<gene>
    <name evidence="3" type="ORF">SAMEA2070301_03936</name>
</gene>
<dbReference type="AlphaFoldDB" id="A0AB38D2X9"/>
<name>A0AB38D2X9_9MYCO</name>
<feature type="domain" description="DNA primase/polymerase bifunctional N-terminal" evidence="2">
    <location>
        <begin position="64"/>
        <end position="198"/>
    </location>
</feature>
<feature type="compositionally biased region" description="Low complexity" evidence="1">
    <location>
        <begin position="487"/>
        <end position="497"/>
    </location>
</feature>
<dbReference type="Proteomes" id="UP000185210">
    <property type="component" value="Unassembled WGS sequence"/>
</dbReference>
<dbReference type="InterPro" id="IPR015330">
    <property type="entry name" value="DNA_primase/pol_bifunc_N"/>
</dbReference>
<organism evidence="3 4">
    <name type="scientific">Mycobacteroides abscessus subsp. abscessus</name>
    <dbReference type="NCBI Taxonomy" id="1185650"/>
    <lineage>
        <taxon>Bacteria</taxon>
        <taxon>Bacillati</taxon>
        <taxon>Actinomycetota</taxon>
        <taxon>Actinomycetes</taxon>
        <taxon>Mycobacteriales</taxon>
        <taxon>Mycobacteriaceae</taxon>
        <taxon>Mycobacteroides</taxon>
        <taxon>Mycobacteroides abscessus</taxon>
    </lineage>
</organism>
<reference evidence="3 4" key="1">
    <citation type="submission" date="2016-11" db="EMBL/GenBank/DDBJ databases">
        <authorList>
            <consortium name="Pathogen Informatics"/>
        </authorList>
    </citation>
    <scope>NUCLEOTIDE SEQUENCE [LARGE SCALE GENOMIC DNA]</scope>
    <source>
        <strain evidence="3 4">104</strain>
    </source>
</reference>
<sequence length="1066" mass="113024">MMPHDGPTSTPDTTDPTTTNPLFTREEIDRIKANRAAVAEHFAARRDRAEAWVSLLEWLEDDVITPLTARWKTPFQPGWEKSGSTDWDGLRAALTESEINAGLVLGPSRRVAFDADNAAGTEALLAAGHHIHHVSPGSRHPDHDHAGGCTALHRLPSWVPDVRLTGPTTAVLLDNGGKFDVLAGNHQVVLPLSVVQYEELDGFSGRYMTASEAGLVPEERDGWAIEASGVDLILPLWALSEELLAYAPEGEVTPEALAVPAGLEALAGTISIWAETERTYDPADRDELTEKIDDLDLLSLLEEAGVEGQRRGLWSGEHSGCELWLRHGSNNSYSLVVHNGCHMGYVVMVFTTGIPTLPAGGHSRLDAYIGLLELDIATHRGSVMNRLGLIKRPSGGLVEGYERDAERYEHAAETGDFSAVAEKVMTPDGTIRLDAAAYCLEQARLAREQARIIQASFTGVVATGQPVETHSTGAAWGSPAAGGVYPAQQAAPATAAADPEPVQVPTTAPQNPVPPQMQAAPTPGEQQEPLDVQEVPLPGQAAPGAEMDVDDAIEGELVGGVDTDELEKVVRDLRGKIVVIETMMRDLTPGTRRIHDYAESQGVYPHGLTCALLGRAMAGVPPNVVLPPRNGNCSHKVLGSGVNIFTSNVAVSSAGKGETENAAEAAIPLPLGVAAVGVGTSEYWSKQLRGVVDGKPQIKTTSLYAVVDEMDTLNAYLSQPGNKMPGWLTSTYQNGYGGQGTSDEKNSASLPKHGSRIGIHINSQFEKMAVLSAHDAIGAEARFILGNAGIVDEGDEGPLFGITVPPVMADQSSQPWYNPGHVADPPAACQQSQATQAAIIAAGGAPTISGLNSHRAEDGEEVAGHRGFDDAAPIWIPLPPKAQAAVKEARRVSAALAKDPTLALKQKVSAHRLMVRLHAMVGFAVIDGLWQPTDDHWDAADLLVHGSDLVAEACRAYIKLKNLTAQFEAGEEKGAMYAGSKAAEVAITGAGVESAMLGILDRLQRAGGSAKPRDIRNGVKGRFGGLSKGQQRHMRQAFAKLEQAKQIYLATDGSWNLGQPPAAVAA</sequence>
<proteinExistence type="predicted"/>
<feature type="region of interest" description="Disordered" evidence="1">
    <location>
        <begin position="1"/>
        <end position="23"/>
    </location>
</feature>
<dbReference type="Pfam" id="PF09250">
    <property type="entry name" value="Prim-Pol"/>
    <property type="match status" value="1"/>
</dbReference>
<dbReference type="EMBL" id="FSHM01000006">
    <property type="protein sequence ID" value="SIB51957.1"/>
    <property type="molecule type" value="Genomic_DNA"/>
</dbReference>
<evidence type="ECO:0000313" key="4">
    <source>
        <dbReference type="Proteomes" id="UP000185210"/>
    </source>
</evidence>
<evidence type="ECO:0000313" key="3">
    <source>
        <dbReference type="EMBL" id="SIB51957.1"/>
    </source>
</evidence>
<accession>A0AB38D2X9</accession>
<evidence type="ECO:0000256" key="1">
    <source>
        <dbReference type="SAM" id="MobiDB-lite"/>
    </source>
</evidence>
<feature type="region of interest" description="Disordered" evidence="1">
    <location>
        <begin position="487"/>
        <end position="528"/>
    </location>
</feature>
<protein>
    <submittedName>
        <fullName evidence="3">Bifunctional DNA primase/polymerase, N-terminal</fullName>
    </submittedName>
</protein>
<dbReference type="RefSeq" id="WP_052544222.1">
    <property type="nucleotide sequence ID" value="NZ_CAACXP010000004.1"/>
</dbReference>